<name>A0A9W4XF02_9ASCO</name>
<dbReference type="GO" id="GO:0006406">
    <property type="term" value="P:mRNA export from nucleus"/>
    <property type="evidence" value="ECO:0007669"/>
    <property type="project" value="InterPro"/>
</dbReference>
<dbReference type="InterPro" id="IPR036322">
    <property type="entry name" value="WD40_repeat_dom_sf"/>
</dbReference>
<dbReference type="GO" id="GO:0000445">
    <property type="term" value="C:THO complex part of transcription export complex"/>
    <property type="evidence" value="ECO:0007669"/>
    <property type="project" value="TreeGrafter"/>
</dbReference>
<dbReference type="SUPFAM" id="SSF50978">
    <property type="entry name" value="WD40 repeat-like"/>
    <property type="match status" value="1"/>
</dbReference>
<evidence type="ECO:0000313" key="6">
    <source>
        <dbReference type="Proteomes" id="UP001152885"/>
    </source>
</evidence>
<gene>
    <name evidence="5" type="ORF">CANVERA_P4475</name>
</gene>
<dbReference type="PANTHER" id="PTHR22839:SF0">
    <property type="entry name" value="THO COMPLEX SUBUNIT 3"/>
    <property type="match status" value="1"/>
</dbReference>
<dbReference type="PROSITE" id="PS50294">
    <property type="entry name" value="WD_REPEATS_REGION"/>
    <property type="match status" value="1"/>
</dbReference>
<sequence>MSNAIQNRSFFQNIKPQQIIDKPVYGHTTSSSEIITIQINQTGSTIVLSRTDKSIRIWKTYPDRIGDTITIENAHGNNKTIESIAFNPKFDCQFATVAKDEYIKIWKGQNGQLENSIKTNSNGLKLIKYSNDGEICSCIDNEKQISFFNVSKNYKFIHKIQLEDYVYDLRWFNLNHDYFICGLHNGIIKLFKFEFELDKLILKKELLGHKSSITSIAINPRGSYFCCGSQEGSVSIWNTQEFLNLKNISDVDQSIANLDISRDGTYIGISYDKSSNIKLYDYQSSEVIFEIPNTSSGNMTYSIVKWFPNKTSLCYSSNHGTTLTVMLKTTVNHR</sequence>
<dbReference type="Gene3D" id="2.130.10.10">
    <property type="entry name" value="YVTN repeat-like/Quinoprotein amine dehydrogenase"/>
    <property type="match status" value="1"/>
</dbReference>
<dbReference type="InterPro" id="IPR040132">
    <property type="entry name" value="Tex1/THOC3"/>
</dbReference>
<feature type="repeat" description="WD" evidence="4">
    <location>
        <begin position="206"/>
        <end position="238"/>
    </location>
</feature>
<keyword evidence="1 4" id="KW-0853">WD repeat</keyword>
<evidence type="ECO:0000256" key="4">
    <source>
        <dbReference type="PROSITE-ProRule" id="PRU00221"/>
    </source>
</evidence>
<evidence type="ECO:0000313" key="5">
    <source>
        <dbReference type="EMBL" id="CAI5759963.1"/>
    </source>
</evidence>
<dbReference type="AlphaFoldDB" id="A0A9W4XF02"/>
<dbReference type="Proteomes" id="UP001152885">
    <property type="component" value="Unassembled WGS sequence"/>
</dbReference>
<comment type="similarity">
    <text evidence="3">Belongs to the THOC3 family.</text>
</comment>
<dbReference type="SMART" id="SM00320">
    <property type="entry name" value="WD40"/>
    <property type="match status" value="6"/>
</dbReference>
<feature type="repeat" description="WD" evidence="4">
    <location>
        <begin position="74"/>
        <end position="116"/>
    </location>
</feature>
<dbReference type="InterPro" id="IPR015943">
    <property type="entry name" value="WD40/YVTN_repeat-like_dom_sf"/>
</dbReference>
<evidence type="ECO:0000256" key="3">
    <source>
        <dbReference type="ARBA" id="ARBA00046343"/>
    </source>
</evidence>
<keyword evidence="2" id="KW-0677">Repeat</keyword>
<comment type="caution">
    <text evidence="5">The sequence shown here is derived from an EMBL/GenBank/DDBJ whole genome shotgun (WGS) entry which is preliminary data.</text>
</comment>
<protein>
    <submittedName>
        <fullName evidence="5">Uncharacterized protein</fullName>
    </submittedName>
</protein>
<dbReference type="PANTHER" id="PTHR22839">
    <property type="entry name" value="THO COMPLEX SUBUNIT 3 THO3"/>
    <property type="match status" value="1"/>
</dbReference>
<accession>A0A9W4XF02</accession>
<reference evidence="5" key="1">
    <citation type="submission" date="2022-12" db="EMBL/GenBank/DDBJ databases">
        <authorList>
            <person name="Brejova B."/>
        </authorList>
    </citation>
    <scope>NUCLEOTIDE SEQUENCE</scope>
</reference>
<keyword evidence="6" id="KW-1185">Reference proteome</keyword>
<dbReference type="EMBL" id="CANTUO010000005">
    <property type="protein sequence ID" value="CAI5759963.1"/>
    <property type="molecule type" value="Genomic_DNA"/>
</dbReference>
<dbReference type="OrthoDB" id="340259at2759"/>
<dbReference type="Pfam" id="PF00400">
    <property type="entry name" value="WD40"/>
    <property type="match status" value="1"/>
</dbReference>
<dbReference type="InterPro" id="IPR001680">
    <property type="entry name" value="WD40_rpt"/>
</dbReference>
<proteinExistence type="inferred from homology"/>
<evidence type="ECO:0000256" key="2">
    <source>
        <dbReference type="ARBA" id="ARBA00022737"/>
    </source>
</evidence>
<dbReference type="PROSITE" id="PS50082">
    <property type="entry name" value="WD_REPEATS_2"/>
    <property type="match status" value="2"/>
</dbReference>
<organism evidence="5 6">
    <name type="scientific">Candida verbasci</name>
    <dbReference type="NCBI Taxonomy" id="1227364"/>
    <lineage>
        <taxon>Eukaryota</taxon>
        <taxon>Fungi</taxon>
        <taxon>Dikarya</taxon>
        <taxon>Ascomycota</taxon>
        <taxon>Saccharomycotina</taxon>
        <taxon>Pichiomycetes</taxon>
        <taxon>Debaryomycetaceae</taxon>
        <taxon>Candida/Lodderomyces clade</taxon>
        <taxon>Candida</taxon>
    </lineage>
</organism>
<evidence type="ECO:0000256" key="1">
    <source>
        <dbReference type="ARBA" id="ARBA00022574"/>
    </source>
</evidence>